<reference evidence="2 3" key="1">
    <citation type="submission" date="2023-04" db="EMBL/GenBank/DDBJ databases">
        <title>Two novel species of Flavobacterium.</title>
        <authorList>
            <person name="Liu Q."/>
            <person name="Xin Y.-H."/>
        </authorList>
    </citation>
    <scope>NUCLEOTIDE SEQUENCE [LARGE SCALE GENOMIC DNA]</scope>
    <source>
        <strain evidence="2 3">LB2P87</strain>
    </source>
</reference>
<comment type="caution">
    <text evidence="2">The sequence shown here is derived from an EMBL/GenBank/DDBJ whole genome shotgun (WGS) entry which is preliminary data.</text>
</comment>
<evidence type="ECO:0000259" key="1">
    <source>
        <dbReference type="Pfam" id="PF00027"/>
    </source>
</evidence>
<dbReference type="Proteomes" id="UP001228643">
    <property type="component" value="Unassembled WGS sequence"/>
</dbReference>
<dbReference type="RefSeq" id="WP_282716898.1">
    <property type="nucleotide sequence ID" value="NZ_JASCRY010000003.1"/>
</dbReference>
<accession>A0AAW6TT00</accession>
<dbReference type="AlphaFoldDB" id="A0AAW6TT00"/>
<keyword evidence="3" id="KW-1185">Reference proteome</keyword>
<name>A0AAW6TT00_9FLAO</name>
<dbReference type="EMBL" id="JASCRY010000003">
    <property type="protein sequence ID" value="MDI5950332.1"/>
    <property type="molecule type" value="Genomic_DNA"/>
</dbReference>
<dbReference type="SUPFAM" id="SSF51206">
    <property type="entry name" value="cAMP-binding domain-like"/>
    <property type="match status" value="1"/>
</dbReference>
<dbReference type="InterPro" id="IPR000595">
    <property type="entry name" value="cNMP-bd_dom"/>
</dbReference>
<proteinExistence type="predicted"/>
<dbReference type="InterPro" id="IPR018490">
    <property type="entry name" value="cNMP-bd_dom_sf"/>
</dbReference>
<feature type="domain" description="Cyclic nucleotide-binding" evidence="1">
    <location>
        <begin position="43"/>
        <end position="123"/>
    </location>
</feature>
<evidence type="ECO:0000313" key="3">
    <source>
        <dbReference type="Proteomes" id="UP001228643"/>
    </source>
</evidence>
<dbReference type="Pfam" id="PF00027">
    <property type="entry name" value="cNMP_binding"/>
    <property type="match status" value="1"/>
</dbReference>
<sequence length="125" mass="14610">MTKIKQLKLLNTDTFIDFLEHMQSIENFEPWELEMMAEMIQVKRIKKGEILLNLGEISNFYFANKGCMRTFYITENGSEFIRCLTMDKSFCWAIPSFLNQQASNESIEALCDSELVIISKKTLTF</sequence>
<organism evidence="2 3">
    <name type="scientific">Flavobacterium yafengii</name>
    <dbReference type="NCBI Taxonomy" id="3041253"/>
    <lineage>
        <taxon>Bacteria</taxon>
        <taxon>Pseudomonadati</taxon>
        <taxon>Bacteroidota</taxon>
        <taxon>Flavobacteriia</taxon>
        <taxon>Flavobacteriales</taxon>
        <taxon>Flavobacteriaceae</taxon>
        <taxon>Flavobacterium</taxon>
    </lineage>
</organism>
<dbReference type="CDD" id="cd00038">
    <property type="entry name" value="CAP_ED"/>
    <property type="match status" value="1"/>
</dbReference>
<dbReference type="InterPro" id="IPR014710">
    <property type="entry name" value="RmlC-like_jellyroll"/>
</dbReference>
<gene>
    <name evidence="2" type="ORF">QLS97_11800</name>
</gene>
<dbReference type="Gene3D" id="2.60.120.10">
    <property type="entry name" value="Jelly Rolls"/>
    <property type="match status" value="1"/>
</dbReference>
<evidence type="ECO:0000313" key="2">
    <source>
        <dbReference type="EMBL" id="MDI5950332.1"/>
    </source>
</evidence>
<protein>
    <submittedName>
        <fullName evidence="2">Cyclic nucleotide-binding domain-containing protein</fullName>
    </submittedName>
</protein>